<feature type="domain" description="Sulfatase N-terminal" evidence="4">
    <location>
        <begin position="109"/>
        <end position="186"/>
    </location>
</feature>
<name>A0A8S4BCD0_9TELE</name>
<comment type="cofactor">
    <cofactor evidence="1">
        <name>Ca(2+)</name>
        <dbReference type="ChEBI" id="CHEBI:29108"/>
    </cofactor>
</comment>
<dbReference type="GO" id="GO:0016250">
    <property type="term" value="F:N-sulfoglucosamine sulfohydrolase activity"/>
    <property type="evidence" value="ECO:0007669"/>
    <property type="project" value="TreeGrafter"/>
</dbReference>
<dbReference type="EMBL" id="CAJRST010013335">
    <property type="protein sequence ID" value="CAG5929038.1"/>
    <property type="molecule type" value="Genomic_DNA"/>
</dbReference>
<dbReference type="SUPFAM" id="SSF53649">
    <property type="entry name" value="Alkaline phosphatase-like"/>
    <property type="match status" value="2"/>
</dbReference>
<dbReference type="Pfam" id="PF00884">
    <property type="entry name" value="Sulfatase"/>
    <property type="match status" value="1"/>
</dbReference>
<dbReference type="Proteomes" id="UP000677803">
    <property type="component" value="Unassembled WGS sequence"/>
</dbReference>
<evidence type="ECO:0000313" key="5">
    <source>
        <dbReference type="EMBL" id="CAG5929038.1"/>
    </source>
</evidence>
<dbReference type="AlphaFoldDB" id="A0A8S4BCD0"/>
<accession>A0A8S4BCD0</accession>
<keyword evidence="3" id="KW-0732">Signal</keyword>
<evidence type="ECO:0000256" key="2">
    <source>
        <dbReference type="ARBA" id="ARBA00008779"/>
    </source>
</evidence>
<evidence type="ECO:0000256" key="1">
    <source>
        <dbReference type="ARBA" id="ARBA00001913"/>
    </source>
</evidence>
<keyword evidence="6" id="KW-1185">Reference proteome</keyword>
<dbReference type="Gene3D" id="3.40.720.10">
    <property type="entry name" value="Alkaline Phosphatase, subunit A"/>
    <property type="match status" value="2"/>
</dbReference>
<dbReference type="PANTHER" id="PTHR43108">
    <property type="entry name" value="N-ACETYLGLUCOSAMINE-6-SULFATASE FAMILY MEMBER"/>
    <property type="match status" value="1"/>
</dbReference>
<feature type="chain" id="PRO_5035715149" evidence="3">
    <location>
        <begin position="19"/>
        <end position="361"/>
    </location>
</feature>
<dbReference type="PANTHER" id="PTHR43108:SF6">
    <property type="entry name" value="N-SULPHOGLUCOSAMINE SULPHOHYDROLASE"/>
    <property type="match status" value="1"/>
</dbReference>
<evidence type="ECO:0000259" key="4">
    <source>
        <dbReference type="Pfam" id="PF00884"/>
    </source>
</evidence>
<gene>
    <name evidence="5" type="ORF">MMEN_LOCUS12670</name>
</gene>
<proteinExistence type="inferred from homology"/>
<evidence type="ECO:0000313" key="6">
    <source>
        <dbReference type="Proteomes" id="UP000677803"/>
    </source>
</evidence>
<comment type="similarity">
    <text evidence="2">Belongs to the sulfatase family.</text>
</comment>
<organism evidence="5 6">
    <name type="scientific">Menidia menidia</name>
    <name type="common">Atlantic silverside</name>
    <dbReference type="NCBI Taxonomy" id="238744"/>
    <lineage>
        <taxon>Eukaryota</taxon>
        <taxon>Metazoa</taxon>
        <taxon>Chordata</taxon>
        <taxon>Craniata</taxon>
        <taxon>Vertebrata</taxon>
        <taxon>Euteleostomi</taxon>
        <taxon>Actinopterygii</taxon>
        <taxon>Neopterygii</taxon>
        <taxon>Teleostei</taxon>
        <taxon>Neoteleostei</taxon>
        <taxon>Acanthomorphata</taxon>
        <taxon>Ovalentaria</taxon>
        <taxon>Atherinomorphae</taxon>
        <taxon>Atheriniformes</taxon>
        <taxon>Atherinopsidae</taxon>
        <taxon>Menidiinae</taxon>
        <taxon>Menidia</taxon>
    </lineage>
</organism>
<feature type="signal peptide" evidence="3">
    <location>
        <begin position="1"/>
        <end position="18"/>
    </location>
</feature>
<reference evidence="5" key="1">
    <citation type="submission" date="2021-05" db="EMBL/GenBank/DDBJ databases">
        <authorList>
            <person name="Tigano A."/>
        </authorList>
    </citation>
    <scope>NUCLEOTIDE SEQUENCE</scope>
</reference>
<sequence length="361" mass="39921">MLSRIVLIILASCSAVVSKRRNVLLIIADDAGIGLVLGELRAAGYENDTLVIYSSDNGVPFPNGRTNLYGPGAAEPLLLSSPEHRGRWGGGQPRPRQPAGPALVSLLGIGLVLGELRAAGYENDTLVIYSSDNGVPFPNGRTNLYGPGAAEPLLLSSPEHRGRWGGASPALVSLLDITPTILDWLSVPFPAHSLPGGPVLLTGRSLLPALVSEPRDWTTVYSSQSLHEVTMYYPMRSVRRGPFHLLQNLNFLMPFPIDQDLFVSPTFQDLLNRTRGGRPTHWFKGLHQYYYRERWELFDTRTDPLETENLAALASHRGVLQDLRQRLQKWQWATADPWVCGPGHVLENRLEPQCRPLYNGL</sequence>
<dbReference type="InterPro" id="IPR000917">
    <property type="entry name" value="Sulfatase_N"/>
</dbReference>
<dbReference type="InterPro" id="IPR017850">
    <property type="entry name" value="Alkaline_phosphatase_core_sf"/>
</dbReference>
<evidence type="ECO:0000256" key="3">
    <source>
        <dbReference type="SAM" id="SignalP"/>
    </source>
</evidence>
<dbReference type="GO" id="GO:0006027">
    <property type="term" value="P:glycosaminoglycan catabolic process"/>
    <property type="evidence" value="ECO:0007669"/>
    <property type="project" value="TreeGrafter"/>
</dbReference>
<dbReference type="OrthoDB" id="10012954at2759"/>
<comment type="caution">
    <text evidence="5">The sequence shown here is derived from an EMBL/GenBank/DDBJ whole genome shotgun (WGS) entry which is preliminary data.</text>
</comment>
<dbReference type="GO" id="GO:0030200">
    <property type="term" value="P:heparan sulfate proteoglycan catabolic process"/>
    <property type="evidence" value="ECO:0007669"/>
    <property type="project" value="TreeGrafter"/>
</dbReference>
<protein>
    <submittedName>
        <fullName evidence="5">(Atlantic silverside) hypothetical protein</fullName>
    </submittedName>
</protein>